<gene>
    <name evidence="2" type="ORF">EVAR_52755_1</name>
</gene>
<reference evidence="2 3" key="1">
    <citation type="journal article" date="2019" name="Commun. Biol.">
        <title>The bagworm genome reveals a unique fibroin gene that provides high tensile strength.</title>
        <authorList>
            <person name="Kono N."/>
            <person name="Nakamura H."/>
            <person name="Ohtoshi R."/>
            <person name="Tomita M."/>
            <person name="Numata K."/>
            <person name="Arakawa K."/>
        </authorList>
    </citation>
    <scope>NUCLEOTIDE SEQUENCE [LARGE SCALE GENOMIC DNA]</scope>
</reference>
<organism evidence="2 3">
    <name type="scientific">Eumeta variegata</name>
    <name type="common">Bagworm moth</name>
    <name type="synonym">Eumeta japonica</name>
    <dbReference type="NCBI Taxonomy" id="151549"/>
    <lineage>
        <taxon>Eukaryota</taxon>
        <taxon>Metazoa</taxon>
        <taxon>Ecdysozoa</taxon>
        <taxon>Arthropoda</taxon>
        <taxon>Hexapoda</taxon>
        <taxon>Insecta</taxon>
        <taxon>Pterygota</taxon>
        <taxon>Neoptera</taxon>
        <taxon>Endopterygota</taxon>
        <taxon>Lepidoptera</taxon>
        <taxon>Glossata</taxon>
        <taxon>Ditrysia</taxon>
        <taxon>Tineoidea</taxon>
        <taxon>Psychidae</taxon>
        <taxon>Oiketicinae</taxon>
        <taxon>Eumeta</taxon>
    </lineage>
</organism>
<sequence length="132" mass="14592">MHQHAACNPPLTLESASPTTDTTSLSGPLSLLLSLCFNVTIWIMLVMRFVVERQIRGSAVGCMLHVDACCRQAPAINNLRATNELMKSRIMTNERVNHEKVEPESRLSLPLMDIRNPRGVTVALPASWVGIE</sequence>
<keyword evidence="1" id="KW-0472">Membrane</keyword>
<name>A0A4C1XGD5_EUMVA</name>
<proteinExistence type="predicted"/>
<dbReference type="Proteomes" id="UP000299102">
    <property type="component" value="Unassembled WGS sequence"/>
</dbReference>
<accession>A0A4C1XGD5</accession>
<keyword evidence="3" id="KW-1185">Reference proteome</keyword>
<dbReference type="AlphaFoldDB" id="A0A4C1XGD5"/>
<protein>
    <submittedName>
        <fullName evidence="2">Uncharacterized protein</fullName>
    </submittedName>
</protein>
<evidence type="ECO:0000256" key="1">
    <source>
        <dbReference type="SAM" id="Phobius"/>
    </source>
</evidence>
<dbReference type="EMBL" id="BGZK01000809">
    <property type="protein sequence ID" value="GBP61267.1"/>
    <property type="molecule type" value="Genomic_DNA"/>
</dbReference>
<feature type="transmembrane region" description="Helical" evidence="1">
    <location>
        <begin position="31"/>
        <end position="51"/>
    </location>
</feature>
<keyword evidence="1" id="KW-0812">Transmembrane</keyword>
<evidence type="ECO:0000313" key="2">
    <source>
        <dbReference type="EMBL" id="GBP61267.1"/>
    </source>
</evidence>
<evidence type="ECO:0000313" key="3">
    <source>
        <dbReference type="Proteomes" id="UP000299102"/>
    </source>
</evidence>
<comment type="caution">
    <text evidence="2">The sequence shown here is derived from an EMBL/GenBank/DDBJ whole genome shotgun (WGS) entry which is preliminary data.</text>
</comment>
<keyword evidence="1" id="KW-1133">Transmembrane helix</keyword>